<keyword evidence="2" id="KW-0223">Dioxygenase</keyword>
<dbReference type="SUPFAM" id="SSF54593">
    <property type="entry name" value="Glyoxalase/Bleomycin resistance protein/Dihydroxybiphenyl dioxygenase"/>
    <property type="match status" value="1"/>
</dbReference>
<sequence>MTGIARFRTTVLDCPSPIELARFYSELLGWRIVSEEDETWVVVTDGGPPARLAFQLADDHQPPDWPDPARPQQFHIDVTVDDMDLAEEQVLKIGARKHEHQPSEDDTFRVYLDPAGHPFCLCVGETSD</sequence>
<organism evidence="2 3">
    <name type="scientific">Nonomuraea endophytica</name>
    <dbReference type="NCBI Taxonomy" id="714136"/>
    <lineage>
        <taxon>Bacteria</taxon>
        <taxon>Bacillati</taxon>
        <taxon>Actinomycetota</taxon>
        <taxon>Actinomycetes</taxon>
        <taxon>Streptosporangiales</taxon>
        <taxon>Streptosporangiaceae</taxon>
        <taxon>Nonomuraea</taxon>
    </lineage>
</organism>
<proteinExistence type="predicted"/>
<comment type="caution">
    <text evidence="2">The sequence shown here is derived from an EMBL/GenBank/DDBJ whole genome shotgun (WGS) entry which is preliminary data.</text>
</comment>
<dbReference type="Gene3D" id="3.10.180.10">
    <property type="entry name" value="2,3-Dihydroxybiphenyl 1,2-Dioxygenase, domain 1"/>
    <property type="match status" value="1"/>
</dbReference>
<dbReference type="GO" id="GO:0016829">
    <property type="term" value="F:lyase activity"/>
    <property type="evidence" value="ECO:0007669"/>
    <property type="project" value="UniProtKB-KW"/>
</dbReference>
<evidence type="ECO:0000313" key="2">
    <source>
        <dbReference type="EMBL" id="MBB5084436.1"/>
    </source>
</evidence>
<dbReference type="Pfam" id="PF18029">
    <property type="entry name" value="Glyoxalase_6"/>
    <property type="match status" value="1"/>
</dbReference>
<name>A0A7W8ADS0_9ACTN</name>
<keyword evidence="3" id="KW-1185">Reference proteome</keyword>
<keyword evidence="2" id="KW-0560">Oxidoreductase</keyword>
<dbReference type="GO" id="GO:0051213">
    <property type="term" value="F:dioxygenase activity"/>
    <property type="evidence" value="ECO:0007669"/>
    <property type="project" value="UniProtKB-KW"/>
</dbReference>
<evidence type="ECO:0000259" key="1">
    <source>
        <dbReference type="PROSITE" id="PS51819"/>
    </source>
</evidence>
<dbReference type="PANTHER" id="PTHR35908:SF1">
    <property type="entry name" value="CONSERVED PROTEIN"/>
    <property type="match status" value="1"/>
</dbReference>
<reference evidence="2 3" key="1">
    <citation type="submission" date="2020-08" db="EMBL/GenBank/DDBJ databases">
        <title>Genomic Encyclopedia of Type Strains, Phase IV (KMG-IV): sequencing the most valuable type-strain genomes for metagenomic binning, comparative biology and taxonomic classification.</title>
        <authorList>
            <person name="Goeker M."/>
        </authorList>
    </citation>
    <scope>NUCLEOTIDE SEQUENCE [LARGE SCALE GENOMIC DNA]</scope>
    <source>
        <strain evidence="2 3">DSM 45385</strain>
    </source>
</reference>
<evidence type="ECO:0000313" key="3">
    <source>
        <dbReference type="Proteomes" id="UP000568380"/>
    </source>
</evidence>
<keyword evidence="2" id="KW-0456">Lyase</keyword>
<dbReference type="EMBL" id="JACHIN010000023">
    <property type="protein sequence ID" value="MBB5084436.1"/>
    <property type="molecule type" value="Genomic_DNA"/>
</dbReference>
<dbReference type="InterPro" id="IPR029068">
    <property type="entry name" value="Glyas_Bleomycin-R_OHBP_Dase"/>
</dbReference>
<dbReference type="RefSeq" id="WP_184974403.1">
    <property type="nucleotide sequence ID" value="NZ_JACHIN010000023.1"/>
</dbReference>
<dbReference type="InterPro" id="IPR041581">
    <property type="entry name" value="Glyoxalase_6"/>
</dbReference>
<accession>A0A7W8ADS0</accession>
<dbReference type="AlphaFoldDB" id="A0A7W8ADS0"/>
<dbReference type="Proteomes" id="UP000568380">
    <property type="component" value="Unassembled WGS sequence"/>
</dbReference>
<feature type="domain" description="VOC" evidence="1">
    <location>
        <begin position="6"/>
        <end position="124"/>
    </location>
</feature>
<dbReference type="PANTHER" id="PTHR35908">
    <property type="entry name" value="HYPOTHETICAL FUSION PROTEIN"/>
    <property type="match status" value="1"/>
</dbReference>
<gene>
    <name evidence="2" type="ORF">HNR40_009945</name>
</gene>
<protein>
    <submittedName>
        <fullName evidence="2">Catechol 2,3-dioxygenase-like lactoylglutathione lyase family enzyme</fullName>
    </submittedName>
</protein>
<dbReference type="CDD" id="cd06587">
    <property type="entry name" value="VOC"/>
    <property type="match status" value="1"/>
</dbReference>
<dbReference type="InterPro" id="IPR037523">
    <property type="entry name" value="VOC_core"/>
</dbReference>
<dbReference type="PROSITE" id="PS51819">
    <property type="entry name" value="VOC"/>
    <property type="match status" value="1"/>
</dbReference>